<dbReference type="InterPro" id="IPR015424">
    <property type="entry name" value="PyrdxlP-dep_Trfase"/>
</dbReference>
<keyword evidence="10 12" id="KW-0012">Acyltransferase</keyword>
<evidence type="ECO:0000256" key="9">
    <source>
        <dbReference type="ARBA" id="ARBA00023098"/>
    </source>
</evidence>
<dbReference type="GO" id="GO:0005783">
    <property type="term" value="C:endoplasmic reticulum"/>
    <property type="evidence" value="ECO:0007669"/>
    <property type="project" value="TreeGrafter"/>
</dbReference>
<dbReference type="Proteomes" id="UP000269793">
    <property type="component" value="Chromosome VII"/>
</dbReference>
<comment type="pathway">
    <text evidence="3">Sphingolipid metabolism.</text>
</comment>
<dbReference type="VEuPathDB" id="FungiDB:DNF11_3668"/>
<dbReference type="InterPro" id="IPR004839">
    <property type="entry name" value="Aminotransferase_I/II_large"/>
</dbReference>
<accession>A0A3G2SB68</accession>
<comment type="pathway">
    <text evidence="2">Lipid metabolism; sphingolipid metabolism.</text>
</comment>
<feature type="domain" description="Aminotransferase class I/classII large" evidence="11">
    <location>
        <begin position="134"/>
        <end position="502"/>
    </location>
</feature>
<evidence type="ECO:0000256" key="5">
    <source>
        <dbReference type="ARBA" id="ARBA00013220"/>
    </source>
</evidence>
<evidence type="ECO:0000256" key="7">
    <source>
        <dbReference type="ARBA" id="ARBA00022898"/>
    </source>
</evidence>
<evidence type="ECO:0000256" key="2">
    <source>
        <dbReference type="ARBA" id="ARBA00004760"/>
    </source>
</evidence>
<dbReference type="GO" id="GO:0004758">
    <property type="term" value="F:serine C-palmitoyltransferase activity"/>
    <property type="evidence" value="ECO:0007669"/>
    <property type="project" value="UniProtKB-EC"/>
</dbReference>
<evidence type="ECO:0000313" key="13">
    <source>
        <dbReference type="Proteomes" id="UP000269793"/>
    </source>
</evidence>
<sequence length="514" mass="57050">MTKTESMDQESLHGLFEWITWVFKSIPGRDIILRYIASSYQNDPIRSLLELILFIFAVRTILQNRTRARGTSHFIQFSEDEIDYLVNEFEPEPLCAPLDAKEKDELDSVPMVVGHASAHPMVQAPWMTGTTPRRVMNLASFNFTGMLNEPELQKQAKEMLHEYGVGSCSPPGFYGISDQHIRLEASVASFFRKDASIVYSQGFSIMSSVVPAFCKRGDVIVADVGVSFAIQKALELSRSHIYWYDHNDMDSLEHVLSYINRAHQQSRKPLTRRFIVTEALFEADGTVTDLPTIVDLKKKYKFRMILDESYSAGVIGATGRGLTELQKVDPDDVDIIVGNLAVAFATAGGFCASTQEIVKHQRINGLSYVFSAAMPVMLANGSTVAMKLLDANPSVYDKLHENVSILRKALDPITSIIIPSAPESPLVHVQIKSKRDDMDASAQKELLTKIERLALNQGVWITQTPHLPSIRLQLDQGPWARPSLRIAVTSALSVGEMAQAADIVRASIVSVVGP</sequence>
<dbReference type="GO" id="GO:0046512">
    <property type="term" value="P:sphingosine biosynthetic process"/>
    <property type="evidence" value="ECO:0007669"/>
    <property type="project" value="TreeGrafter"/>
</dbReference>
<evidence type="ECO:0000313" key="12">
    <source>
        <dbReference type="EMBL" id="AYO44618.1"/>
    </source>
</evidence>
<dbReference type="Gene3D" id="3.90.1150.10">
    <property type="entry name" value="Aspartate Aminotransferase, domain 1"/>
    <property type="match status" value="1"/>
</dbReference>
<proteinExistence type="inferred from homology"/>
<dbReference type="GO" id="GO:0016020">
    <property type="term" value="C:membrane"/>
    <property type="evidence" value="ECO:0007669"/>
    <property type="project" value="GOC"/>
</dbReference>
<evidence type="ECO:0000259" key="11">
    <source>
        <dbReference type="Pfam" id="PF00155"/>
    </source>
</evidence>
<dbReference type="PANTHER" id="PTHR13693">
    <property type="entry name" value="CLASS II AMINOTRANSFERASE/8-AMINO-7-OXONONANOATE SYNTHASE"/>
    <property type="match status" value="1"/>
</dbReference>
<dbReference type="Pfam" id="PF00155">
    <property type="entry name" value="Aminotran_1_2"/>
    <property type="match status" value="1"/>
</dbReference>
<comment type="similarity">
    <text evidence="4">Belongs to the class-II pyridoxal-phosphate-dependent aminotransferase family.</text>
</comment>
<keyword evidence="6 12" id="KW-0808">Transferase</keyword>
<name>A0A3G2SB68_MALR7</name>
<dbReference type="STRING" id="425264.A0A3G2SB68"/>
<dbReference type="OrthoDB" id="3168162at2759"/>
<dbReference type="GO" id="GO:0030170">
    <property type="term" value="F:pyridoxal phosphate binding"/>
    <property type="evidence" value="ECO:0007669"/>
    <property type="project" value="InterPro"/>
</dbReference>
<comment type="cofactor">
    <cofactor evidence="1">
        <name>pyridoxal 5'-phosphate</name>
        <dbReference type="ChEBI" id="CHEBI:597326"/>
    </cofactor>
</comment>
<dbReference type="Gene3D" id="3.40.640.10">
    <property type="entry name" value="Type I PLP-dependent aspartate aminotransferase-like (Major domain)"/>
    <property type="match status" value="1"/>
</dbReference>
<dbReference type="AlphaFoldDB" id="A0A3G2SB68"/>
<evidence type="ECO:0000256" key="3">
    <source>
        <dbReference type="ARBA" id="ARBA00004991"/>
    </source>
</evidence>
<dbReference type="InterPro" id="IPR050087">
    <property type="entry name" value="AON_synthase_class-II"/>
</dbReference>
<protein>
    <recommendedName>
        <fullName evidence="5">serine C-palmitoyltransferase</fullName>
        <ecNumber evidence="5">2.3.1.50</ecNumber>
    </recommendedName>
</protein>
<organism evidence="12 13">
    <name type="scientific">Malassezia restricta (strain ATCC 96810 / NBRC 103918 / CBS 7877)</name>
    <name type="common">Seborrheic dermatitis infection agent</name>
    <dbReference type="NCBI Taxonomy" id="425264"/>
    <lineage>
        <taxon>Eukaryota</taxon>
        <taxon>Fungi</taxon>
        <taxon>Dikarya</taxon>
        <taxon>Basidiomycota</taxon>
        <taxon>Ustilaginomycotina</taxon>
        <taxon>Malasseziomycetes</taxon>
        <taxon>Malasseziales</taxon>
        <taxon>Malasseziaceae</taxon>
        <taxon>Malassezia</taxon>
    </lineage>
</organism>
<dbReference type="InterPro" id="IPR015421">
    <property type="entry name" value="PyrdxlP-dep_Trfase_major"/>
</dbReference>
<evidence type="ECO:0000256" key="6">
    <source>
        <dbReference type="ARBA" id="ARBA00022679"/>
    </source>
</evidence>
<dbReference type="GO" id="GO:0046513">
    <property type="term" value="P:ceramide biosynthetic process"/>
    <property type="evidence" value="ECO:0007669"/>
    <property type="project" value="TreeGrafter"/>
</dbReference>
<dbReference type="EMBL" id="CP033154">
    <property type="protein sequence ID" value="AYO44618.1"/>
    <property type="molecule type" value="Genomic_DNA"/>
</dbReference>
<keyword evidence="7" id="KW-0663">Pyridoxal phosphate</keyword>
<evidence type="ECO:0000256" key="10">
    <source>
        <dbReference type="ARBA" id="ARBA00023315"/>
    </source>
</evidence>
<keyword evidence="8" id="KW-0746">Sphingolipid metabolism</keyword>
<evidence type="ECO:0000256" key="4">
    <source>
        <dbReference type="ARBA" id="ARBA00008392"/>
    </source>
</evidence>
<dbReference type="EC" id="2.3.1.50" evidence="5"/>
<gene>
    <name evidence="12" type="primary">lcb1</name>
    <name evidence="12" type="ORF">DNF11_3668</name>
</gene>
<dbReference type="PANTHER" id="PTHR13693:SF2">
    <property type="entry name" value="SERINE PALMITOYLTRANSFERASE 1"/>
    <property type="match status" value="1"/>
</dbReference>
<keyword evidence="13" id="KW-1185">Reference proteome</keyword>
<reference evidence="12 13" key="1">
    <citation type="submission" date="2018-10" db="EMBL/GenBank/DDBJ databases">
        <title>Complete genome sequence of Malassezia restricta CBS 7877.</title>
        <authorList>
            <person name="Morand S.C."/>
            <person name="Bertignac M."/>
            <person name="Iltis A."/>
            <person name="Kolder I."/>
            <person name="Pirovano W."/>
            <person name="Jourdain R."/>
            <person name="Clavaud C."/>
        </authorList>
    </citation>
    <scope>NUCLEOTIDE SEQUENCE [LARGE SCALE GENOMIC DNA]</scope>
    <source>
        <strain evidence="12 13">CBS 7877</strain>
    </source>
</reference>
<dbReference type="InterPro" id="IPR015422">
    <property type="entry name" value="PyrdxlP-dep_Trfase_small"/>
</dbReference>
<evidence type="ECO:0000256" key="8">
    <source>
        <dbReference type="ARBA" id="ARBA00022919"/>
    </source>
</evidence>
<keyword evidence="9" id="KW-0443">Lipid metabolism</keyword>
<dbReference type="SUPFAM" id="SSF53383">
    <property type="entry name" value="PLP-dependent transferases"/>
    <property type="match status" value="1"/>
</dbReference>
<evidence type="ECO:0000256" key="1">
    <source>
        <dbReference type="ARBA" id="ARBA00001933"/>
    </source>
</evidence>